<dbReference type="GO" id="GO:0005315">
    <property type="term" value="F:phosphate transmembrane transporter activity"/>
    <property type="evidence" value="ECO:0007669"/>
    <property type="project" value="InterPro"/>
</dbReference>
<evidence type="ECO:0000256" key="1">
    <source>
        <dbReference type="ARBA" id="ARBA00022448"/>
    </source>
</evidence>
<dbReference type="GO" id="GO:0035435">
    <property type="term" value="P:phosphate ion transmembrane transport"/>
    <property type="evidence" value="ECO:0007669"/>
    <property type="project" value="InterPro"/>
</dbReference>
<dbReference type="PROSITE" id="PS00211">
    <property type="entry name" value="ABC_TRANSPORTER_1"/>
    <property type="match status" value="1"/>
</dbReference>
<dbReference type="AlphaFoldDB" id="A0A419T255"/>
<dbReference type="InterPro" id="IPR027417">
    <property type="entry name" value="P-loop_NTPase"/>
</dbReference>
<evidence type="ECO:0000313" key="6">
    <source>
        <dbReference type="Proteomes" id="UP000284177"/>
    </source>
</evidence>
<reference evidence="5 6" key="1">
    <citation type="submission" date="2016-08" db="EMBL/GenBank/DDBJ databases">
        <title>Novel Firmicutes and Novel Genomes.</title>
        <authorList>
            <person name="Poppleton D.I."/>
            <person name="Gribaldo S."/>
        </authorList>
    </citation>
    <scope>NUCLEOTIDE SEQUENCE [LARGE SCALE GENOMIC DNA]</scope>
    <source>
        <strain evidence="5 6">CTT3</strain>
    </source>
</reference>
<dbReference type="EMBL" id="MCIB01000016">
    <property type="protein sequence ID" value="RKD31644.1"/>
    <property type="molecule type" value="Genomic_DNA"/>
</dbReference>
<keyword evidence="6" id="KW-1185">Reference proteome</keyword>
<dbReference type="CDD" id="cd03260">
    <property type="entry name" value="ABC_PstB_phosphate_transporter"/>
    <property type="match status" value="1"/>
</dbReference>
<dbReference type="Gene3D" id="3.40.50.300">
    <property type="entry name" value="P-loop containing nucleotide triphosphate hydrolases"/>
    <property type="match status" value="1"/>
</dbReference>
<dbReference type="InterPro" id="IPR003593">
    <property type="entry name" value="AAA+_ATPase"/>
</dbReference>
<gene>
    <name evidence="5" type="ORF">BET03_12135</name>
</gene>
<evidence type="ECO:0000256" key="2">
    <source>
        <dbReference type="ARBA" id="ARBA00022741"/>
    </source>
</evidence>
<dbReference type="PROSITE" id="PS50893">
    <property type="entry name" value="ABC_TRANSPORTER_2"/>
    <property type="match status" value="1"/>
</dbReference>
<keyword evidence="3" id="KW-0067">ATP-binding</keyword>
<comment type="caution">
    <text evidence="5">The sequence shown here is derived from an EMBL/GenBank/DDBJ whole genome shotgun (WGS) entry which is preliminary data.</text>
</comment>
<dbReference type="OrthoDB" id="9804199at2"/>
<dbReference type="GO" id="GO:0016887">
    <property type="term" value="F:ATP hydrolysis activity"/>
    <property type="evidence" value="ECO:0007669"/>
    <property type="project" value="InterPro"/>
</dbReference>
<evidence type="ECO:0000259" key="4">
    <source>
        <dbReference type="PROSITE" id="PS50893"/>
    </source>
</evidence>
<dbReference type="InterPro" id="IPR003439">
    <property type="entry name" value="ABC_transporter-like_ATP-bd"/>
</dbReference>
<dbReference type="Pfam" id="PF00005">
    <property type="entry name" value="ABC_tran"/>
    <property type="match status" value="1"/>
</dbReference>
<evidence type="ECO:0000313" key="5">
    <source>
        <dbReference type="EMBL" id="RKD31644.1"/>
    </source>
</evidence>
<evidence type="ECO:0000256" key="3">
    <source>
        <dbReference type="ARBA" id="ARBA00022840"/>
    </source>
</evidence>
<organism evidence="5 6">
    <name type="scientific">Thermohalobacter berrensis</name>
    <dbReference type="NCBI Taxonomy" id="99594"/>
    <lineage>
        <taxon>Bacteria</taxon>
        <taxon>Bacillati</taxon>
        <taxon>Bacillota</taxon>
        <taxon>Tissierellia</taxon>
        <taxon>Tissierellales</taxon>
        <taxon>Thermohalobacteraceae</taxon>
        <taxon>Thermohalobacter</taxon>
    </lineage>
</organism>
<dbReference type="SMART" id="SM00382">
    <property type="entry name" value="AAA"/>
    <property type="match status" value="1"/>
</dbReference>
<dbReference type="PANTHER" id="PTHR42781">
    <property type="entry name" value="SPERMIDINE/PUTRESCINE IMPORT ATP-BINDING PROTEIN POTA"/>
    <property type="match status" value="1"/>
</dbReference>
<keyword evidence="1" id="KW-0813">Transport</keyword>
<dbReference type="GO" id="GO:0005524">
    <property type="term" value="F:ATP binding"/>
    <property type="evidence" value="ECO:0007669"/>
    <property type="project" value="UniProtKB-KW"/>
</dbReference>
<dbReference type="GO" id="GO:0016020">
    <property type="term" value="C:membrane"/>
    <property type="evidence" value="ECO:0007669"/>
    <property type="project" value="InterPro"/>
</dbReference>
<dbReference type="InterPro" id="IPR005670">
    <property type="entry name" value="PstB-like"/>
</dbReference>
<name>A0A419T255_9FIRM</name>
<dbReference type="PANTHER" id="PTHR42781:SF9">
    <property type="entry name" value="AMINO ACID ABC TRANSPORTER, ATP-BINDING PROTEIN-RELATED"/>
    <property type="match status" value="1"/>
</dbReference>
<dbReference type="RefSeq" id="WP_120169194.1">
    <property type="nucleotide sequence ID" value="NZ_MCIB01000016.1"/>
</dbReference>
<proteinExistence type="predicted"/>
<feature type="domain" description="ABC transporter" evidence="4">
    <location>
        <begin position="3"/>
        <end position="215"/>
    </location>
</feature>
<protein>
    <submittedName>
        <fullName evidence="5">ABC transporter</fullName>
    </submittedName>
</protein>
<dbReference type="SUPFAM" id="SSF52540">
    <property type="entry name" value="P-loop containing nucleoside triphosphate hydrolases"/>
    <property type="match status" value="1"/>
</dbReference>
<dbReference type="InterPro" id="IPR017871">
    <property type="entry name" value="ABC_transporter-like_CS"/>
</dbReference>
<accession>A0A419T255</accession>
<dbReference type="Proteomes" id="UP000284177">
    <property type="component" value="Unassembled WGS sequence"/>
</dbReference>
<sequence>MEIKIKNLKKYYNDKLVLKIEELHIEKRKITGIIGPNGAGKTTLLRIISGLDEDFSGRITYDNSTLNNNIYDNMTLVFQKPYLFRRSVYDNIAYPLKIRKKNKAEIDKRVSEMLNRLQIYNLKNEKAHLLSGGESQKVALARALIFKPKLVMLDEPTSNIDPESIKTIEKEIKNYNSNEKATIIIITHNLEQAKRLCDNTIYLENGRVNRINGFL</sequence>
<dbReference type="InterPro" id="IPR050093">
    <property type="entry name" value="ABC_SmlMolc_Importer"/>
</dbReference>
<keyword evidence="2" id="KW-0547">Nucleotide-binding</keyword>